<evidence type="ECO:0000256" key="4">
    <source>
        <dbReference type="ARBA" id="ARBA00015377"/>
    </source>
</evidence>
<name>A0A9P6PZN2_9FUNG</name>
<dbReference type="GO" id="GO:0003908">
    <property type="term" value="F:methylated-DNA-[protein]-cysteine S-methyltransferase activity"/>
    <property type="evidence" value="ECO:0007669"/>
    <property type="project" value="UniProtKB-EC"/>
</dbReference>
<evidence type="ECO:0000256" key="6">
    <source>
        <dbReference type="ARBA" id="ARBA00022679"/>
    </source>
</evidence>
<evidence type="ECO:0000256" key="10">
    <source>
        <dbReference type="ARBA" id="ARBA00031621"/>
    </source>
</evidence>
<dbReference type="Pfam" id="PF01035">
    <property type="entry name" value="DNA_binding_1"/>
    <property type="match status" value="1"/>
</dbReference>
<dbReference type="PANTHER" id="PTHR10815">
    <property type="entry name" value="METHYLATED-DNA--PROTEIN-CYSTEINE METHYLTRANSFERASE"/>
    <property type="match status" value="1"/>
</dbReference>
<protein>
    <recommendedName>
        <fullName evidence="4">Methylated-DNA--protein-cysteine methyltransferase</fullName>
        <ecNumber evidence="3">2.1.1.63</ecNumber>
    </recommendedName>
    <alternativeName>
        <fullName evidence="9">6-O-methylguanine-DNA methyltransferase</fullName>
    </alternativeName>
    <alternativeName>
        <fullName evidence="10">O-6-methylguanine-DNA-alkyltransferase</fullName>
    </alternativeName>
</protein>
<dbReference type="InterPro" id="IPR036388">
    <property type="entry name" value="WH-like_DNA-bd_sf"/>
</dbReference>
<comment type="caution">
    <text evidence="13">The sequence shown here is derived from an EMBL/GenBank/DDBJ whole genome shotgun (WGS) entry which is preliminary data.</text>
</comment>
<evidence type="ECO:0000256" key="11">
    <source>
        <dbReference type="ARBA" id="ARBA00049348"/>
    </source>
</evidence>
<keyword evidence="6" id="KW-0808">Transferase</keyword>
<dbReference type="SUPFAM" id="SSF46767">
    <property type="entry name" value="Methylated DNA-protein cysteine methyltransferase, C-terminal domain"/>
    <property type="match status" value="1"/>
</dbReference>
<dbReference type="InterPro" id="IPR014048">
    <property type="entry name" value="MethylDNA_cys_MeTrfase_DNA-bd"/>
</dbReference>
<dbReference type="GO" id="GO:0006281">
    <property type="term" value="P:DNA repair"/>
    <property type="evidence" value="ECO:0007669"/>
    <property type="project" value="UniProtKB-KW"/>
</dbReference>
<keyword evidence="8" id="KW-0234">DNA repair</keyword>
<dbReference type="NCBIfam" id="TIGR00589">
    <property type="entry name" value="ogt"/>
    <property type="match status" value="1"/>
</dbReference>
<dbReference type="GO" id="GO:0032259">
    <property type="term" value="P:methylation"/>
    <property type="evidence" value="ECO:0007669"/>
    <property type="project" value="UniProtKB-KW"/>
</dbReference>
<evidence type="ECO:0000256" key="3">
    <source>
        <dbReference type="ARBA" id="ARBA00011918"/>
    </source>
</evidence>
<dbReference type="Proteomes" id="UP000807716">
    <property type="component" value="Unassembled WGS sequence"/>
</dbReference>
<evidence type="ECO:0000256" key="5">
    <source>
        <dbReference type="ARBA" id="ARBA00022603"/>
    </source>
</evidence>
<accession>A0A9P6PZN2</accession>
<dbReference type="InterPro" id="IPR001497">
    <property type="entry name" value="MethylDNA_cys_MeTrfase_AS"/>
</dbReference>
<dbReference type="PANTHER" id="PTHR10815:SF13">
    <property type="entry name" value="METHYLATED-DNA--PROTEIN-CYSTEINE METHYLTRANSFERASE"/>
    <property type="match status" value="1"/>
</dbReference>
<evidence type="ECO:0000259" key="12">
    <source>
        <dbReference type="Pfam" id="PF01035"/>
    </source>
</evidence>
<dbReference type="EMBL" id="JAAAJB010000468">
    <property type="protein sequence ID" value="KAG0255268.1"/>
    <property type="molecule type" value="Genomic_DNA"/>
</dbReference>
<dbReference type="InterPro" id="IPR036217">
    <property type="entry name" value="MethylDNA_cys_MeTrfase_DNAb"/>
</dbReference>
<comment type="catalytic activity">
    <reaction evidence="1">
        <text>a 4-O-methyl-thymidine in DNA + L-cysteinyl-[protein] = a thymidine in DNA + S-methyl-L-cysteinyl-[protein]</text>
        <dbReference type="Rhea" id="RHEA:53428"/>
        <dbReference type="Rhea" id="RHEA-COMP:10131"/>
        <dbReference type="Rhea" id="RHEA-COMP:10132"/>
        <dbReference type="Rhea" id="RHEA-COMP:13555"/>
        <dbReference type="Rhea" id="RHEA-COMP:13556"/>
        <dbReference type="ChEBI" id="CHEBI:29950"/>
        <dbReference type="ChEBI" id="CHEBI:82612"/>
        <dbReference type="ChEBI" id="CHEBI:137386"/>
        <dbReference type="ChEBI" id="CHEBI:137387"/>
        <dbReference type="EC" id="2.1.1.63"/>
    </reaction>
</comment>
<evidence type="ECO:0000256" key="2">
    <source>
        <dbReference type="ARBA" id="ARBA00008711"/>
    </source>
</evidence>
<keyword evidence="5" id="KW-0489">Methyltransferase</keyword>
<keyword evidence="14" id="KW-1185">Reference proteome</keyword>
<keyword evidence="7" id="KW-0227">DNA damage</keyword>
<dbReference type="AlphaFoldDB" id="A0A9P6PZN2"/>
<evidence type="ECO:0000256" key="8">
    <source>
        <dbReference type="ARBA" id="ARBA00023204"/>
    </source>
</evidence>
<reference evidence="13" key="1">
    <citation type="journal article" date="2020" name="Fungal Divers.">
        <title>Resolving the Mortierellaceae phylogeny through synthesis of multi-gene phylogenetics and phylogenomics.</title>
        <authorList>
            <person name="Vandepol N."/>
            <person name="Liber J."/>
            <person name="Desiro A."/>
            <person name="Na H."/>
            <person name="Kennedy M."/>
            <person name="Barry K."/>
            <person name="Grigoriev I.V."/>
            <person name="Miller A.N."/>
            <person name="O'Donnell K."/>
            <person name="Stajich J.E."/>
            <person name="Bonito G."/>
        </authorList>
    </citation>
    <scope>NUCLEOTIDE SEQUENCE</scope>
    <source>
        <strain evidence="13">BC1065</strain>
    </source>
</reference>
<feature type="domain" description="Methylated-DNA-[protein]-cysteine S-methyltransferase DNA binding" evidence="12">
    <location>
        <begin position="72"/>
        <end position="157"/>
    </location>
</feature>
<gene>
    <name evidence="13" type="ORF">DFQ27_006326</name>
</gene>
<evidence type="ECO:0000256" key="9">
    <source>
        <dbReference type="ARBA" id="ARBA00030795"/>
    </source>
</evidence>
<proteinExistence type="inferred from homology"/>
<evidence type="ECO:0000256" key="7">
    <source>
        <dbReference type="ARBA" id="ARBA00022763"/>
    </source>
</evidence>
<evidence type="ECO:0000313" key="13">
    <source>
        <dbReference type="EMBL" id="KAG0255268.1"/>
    </source>
</evidence>
<dbReference type="OrthoDB" id="1907495at2759"/>
<dbReference type="EC" id="2.1.1.63" evidence="3"/>
<evidence type="ECO:0000313" key="14">
    <source>
        <dbReference type="Proteomes" id="UP000807716"/>
    </source>
</evidence>
<comment type="catalytic activity">
    <reaction evidence="11">
        <text>a 6-O-methyl-2'-deoxyguanosine in DNA + L-cysteinyl-[protein] = S-methyl-L-cysteinyl-[protein] + a 2'-deoxyguanosine in DNA</text>
        <dbReference type="Rhea" id="RHEA:24000"/>
        <dbReference type="Rhea" id="RHEA-COMP:10131"/>
        <dbReference type="Rhea" id="RHEA-COMP:10132"/>
        <dbReference type="Rhea" id="RHEA-COMP:11367"/>
        <dbReference type="Rhea" id="RHEA-COMP:11368"/>
        <dbReference type="ChEBI" id="CHEBI:29950"/>
        <dbReference type="ChEBI" id="CHEBI:82612"/>
        <dbReference type="ChEBI" id="CHEBI:85445"/>
        <dbReference type="ChEBI" id="CHEBI:85448"/>
        <dbReference type="EC" id="2.1.1.63"/>
    </reaction>
</comment>
<comment type="similarity">
    <text evidence="2">Belongs to the MGMT family.</text>
</comment>
<organism evidence="13 14">
    <name type="scientific">Actinomortierella ambigua</name>
    <dbReference type="NCBI Taxonomy" id="1343610"/>
    <lineage>
        <taxon>Eukaryota</taxon>
        <taxon>Fungi</taxon>
        <taxon>Fungi incertae sedis</taxon>
        <taxon>Mucoromycota</taxon>
        <taxon>Mortierellomycotina</taxon>
        <taxon>Mortierellomycetes</taxon>
        <taxon>Mortierellales</taxon>
        <taxon>Mortierellaceae</taxon>
        <taxon>Actinomortierella</taxon>
    </lineage>
</organism>
<dbReference type="Gene3D" id="1.10.10.10">
    <property type="entry name" value="Winged helix-like DNA-binding domain superfamily/Winged helix DNA-binding domain"/>
    <property type="match status" value="1"/>
</dbReference>
<dbReference type="PROSITE" id="PS00374">
    <property type="entry name" value="MGMT"/>
    <property type="match status" value="1"/>
</dbReference>
<evidence type="ECO:0000256" key="1">
    <source>
        <dbReference type="ARBA" id="ARBA00001286"/>
    </source>
</evidence>
<dbReference type="CDD" id="cd06445">
    <property type="entry name" value="ATase"/>
    <property type="match status" value="1"/>
</dbReference>
<sequence length="184" mass="20270">MPAQRILRRFSSTHSNDAGNTAVIASKATLTVERSNETDVVNDDITTTKVFPTKKEDRENAVNSETGRRVTPFQFQVYDLCAQIPKGKVSTYKHISDALNASPRAVGQALKINPYAPLPVPCHRVLDSKLFIGGFQGQWGSGGKVNNKRAKLAKEGVIFDDSDHVRKEARELVVFTDFVVPKTA</sequence>